<dbReference type="Proteomes" id="UP000190102">
    <property type="component" value="Unassembled WGS sequence"/>
</dbReference>
<dbReference type="RefSeq" id="WP_078791027.1">
    <property type="nucleotide sequence ID" value="NZ_FUWR01000019.1"/>
</dbReference>
<reference evidence="2" key="1">
    <citation type="submission" date="2017-02" db="EMBL/GenBank/DDBJ databases">
        <authorList>
            <person name="Varghese N."/>
            <person name="Submissions S."/>
        </authorList>
    </citation>
    <scope>NUCLEOTIDE SEQUENCE [LARGE SCALE GENOMIC DNA]</scope>
    <source>
        <strain evidence="2">ATCC BAA-34</strain>
    </source>
</reference>
<dbReference type="AlphaFoldDB" id="A0A1T4RC50"/>
<organism evidence="1 2">
    <name type="scientific">Trichlorobacter thiogenes</name>
    <dbReference type="NCBI Taxonomy" id="115783"/>
    <lineage>
        <taxon>Bacteria</taxon>
        <taxon>Pseudomonadati</taxon>
        <taxon>Thermodesulfobacteriota</taxon>
        <taxon>Desulfuromonadia</taxon>
        <taxon>Geobacterales</taxon>
        <taxon>Geobacteraceae</taxon>
        <taxon>Trichlorobacter</taxon>
    </lineage>
</organism>
<sequence length="225" mass="24923">MLRLPKGTPLFENLDASELQLDAVVTKLAHGCFTGYASLTFSDAVGILVFESGKLISVIFENDKGCHLIDFEGMSALAEKMLGSTGSTLNVYRLSSDLTMCIHALLHGEARYRAQDLTLIDIKALLERVKNEQMNCCLRIYTQERSAMIFYKEGDPLGFFHDGSQEIEMSPGDSQQLTQDPAAKLDMYSTVSADELMTHDLLDIINIGSVWKTAVNRYQNNLGNA</sequence>
<dbReference type="EMBL" id="FUWR01000019">
    <property type="protein sequence ID" value="SKA13632.1"/>
    <property type="molecule type" value="Genomic_DNA"/>
</dbReference>
<proteinExistence type="predicted"/>
<gene>
    <name evidence="1" type="ORF">SAMN02745119_02800</name>
</gene>
<keyword evidence="2" id="KW-1185">Reference proteome</keyword>
<accession>A0A1T4RC50</accession>
<dbReference type="OrthoDB" id="5392475at2"/>
<name>A0A1T4RC50_9BACT</name>
<evidence type="ECO:0000313" key="1">
    <source>
        <dbReference type="EMBL" id="SKA13632.1"/>
    </source>
</evidence>
<evidence type="ECO:0000313" key="2">
    <source>
        <dbReference type="Proteomes" id="UP000190102"/>
    </source>
</evidence>
<protein>
    <recommendedName>
        <fullName evidence="3">DUF4388 domain-containing protein</fullName>
    </recommendedName>
</protein>
<evidence type="ECO:0008006" key="3">
    <source>
        <dbReference type="Google" id="ProtNLM"/>
    </source>
</evidence>